<accession>A0ABU9ZJQ6</accession>
<dbReference type="EMBL" id="JAQYXL010000001">
    <property type="protein sequence ID" value="MEN3231114.1"/>
    <property type="molecule type" value="Genomic_DNA"/>
</dbReference>
<proteinExistence type="predicted"/>
<dbReference type="Proteomes" id="UP001404845">
    <property type="component" value="Unassembled WGS sequence"/>
</dbReference>
<organism evidence="2 3">
    <name type="scientific">Methylorubrum rhodesianum</name>
    <dbReference type="NCBI Taxonomy" id="29427"/>
    <lineage>
        <taxon>Bacteria</taxon>
        <taxon>Pseudomonadati</taxon>
        <taxon>Pseudomonadota</taxon>
        <taxon>Alphaproteobacteria</taxon>
        <taxon>Hyphomicrobiales</taxon>
        <taxon>Methylobacteriaceae</taxon>
        <taxon>Methylorubrum</taxon>
    </lineage>
</organism>
<protein>
    <submittedName>
        <fullName evidence="2">Uncharacterized protein</fullName>
    </submittedName>
</protein>
<comment type="caution">
    <text evidence="2">The sequence shown here is derived from an EMBL/GenBank/DDBJ whole genome shotgun (WGS) entry which is preliminary data.</text>
</comment>
<name>A0ABU9ZJQ6_9HYPH</name>
<sequence>MQYRHELGAAVFAVSLSLLAPAAAAPISPAIAGMGRDEALVTRVADGCGPGFFRTPYGFCRPFRRFYGPPRFYGRRCFFRPTPFGPRRVCRF</sequence>
<evidence type="ECO:0000313" key="3">
    <source>
        <dbReference type="Proteomes" id="UP001404845"/>
    </source>
</evidence>
<dbReference type="RefSeq" id="WP_082912184.1">
    <property type="nucleotide sequence ID" value="NZ_JACWCW010000010.1"/>
</dbReference>
<keyword evidence="1" id="KW-0732">Signal</keyword>
<gene>
    <name evidence="2" type="ORF">PUR21_26390</name>
</gene>
<reference evidence="2 3" key="1">
    <citation type="journal article" date="2023" name="PLoS ONE">
        <title>Complete genome assembly of Hawai'i environmental nontuberculous mycobacteria reveals unexpected co-isolation with methylobacteria.</title>
        <authorList>
            <person name="Hendrix J."/>
            <person name="Epperson L.E."/>
            <person name="Tong E.I."/>
            <person name="Chan Y.L."/>
            <person name="Hasan N.A."/>
            <person name="Dawrs S.N."/>
            <person name="Norton G.J."/>
            <person name="Virdi R."/>
            <person name="Crooks J.L."/>
            <person name="Chan E.D."/>
            <person name="Honda J.R."/>
            <person name="Strong M."/>
        </authorList>
    </citation>
    <scope>NUCLEOTIDE SEQUENCE [LARGE SCALE GENOMIC DNA]</scope>
    <source>
        <strain evidence="2 3">NJH_HI01</strain>
    </source>
</reference>
<keyword evidence="3" id="KW-1185">Reference proteome</keyword>
<evidence type="ECO:0000256" key="1">
    <source>
        <dbReference type="SAM" id="SignalP"/>
    </source>
</evidence>
<evidence type="ECO:0000313" key="2">
    <source>
        <dbReference type="EMBL" id="MEN3231114.1"/>
    </source>
</evidence>
<dbReference type="NCBIfam" id="NF047412">
    <property type="entry name" value="sig_GCG_CRPN_rpt"/>
    <property type="match status" value="1"/>
</dbReference>
<feature type="chain" id="PRO_5047103677" evidence="1">
    <location>
        <begin position="25"/>
        <end position="92"/>
    </location>
</feature>
<dbReference type="InterPro" id="IPR058110">
    <property type="entry name" value="GCG_CRPN_dom"/>
</dbReference>
<feature type="signal peptide" evidence="1">
    <location>
        <begin position="1"/>
        <end position="24"/>
    </location>
</feature>